<dbReference type="EMBL" id="WWBZ02000033">
    <property type="protein sequence ID" value="KAF4306321.1"/>
    <property type="molecule type" value="Genomic_DNA"/>
</dbReference>
<sequence>MKPIRTRFCDQAEPHPTSLPRPQQRQANPHFRGHPHSTARSAPGTSPQFPPFPPSVPPFSTHPSHLVSKTTTEGGAKAALAPCPTGVNQYEHDPHKACPVCGREPKDVQMGAAAHGDRDGDGRGRMLEGARESVSGGDSLVPSEDELAAQIFGGLGAGEGIEVMGMESGQQLVTPPAEVMMAGGFGAGAAGPSGGVGFGGDADAELFAWCLEDLPTSSCGV</sequence>
<evidence type="ECO:0000313" key="2">
    <source>
        <dbReference type="EMBL" id="KAF4306321.1"/>
    </source>
</evidence>
<proteinExistence type="predicted"/>
<dbReference type="OrthoDB" id="10672121at2759"/>
<accession>A0A8H4IRU6</accession>
<dbReference type="AlphaFoldDB" id="A0A8H4IRU6"/>
<comment type="caution">
    <text evidence="2">The sequence shown here is derived from an EMBL/GenBank/DDBJ whole genome shotgun (WGS) entry which is preliminary data.</text>
</comment>
<organism evidence="2 3">
    <name type="scientific">Botryosphaeria dothidea</name>
    <dbReference type="NCBI Taxonomy" id="55169"/>
    <lineage>
        <taxon>Eukaryota</taxon>
        <taxon>Fungi</taxon>
        <taxon>Dikarya</taxon>
        <taxon>Ascomycota</taxon>
        <taxon>Pezizomycotina</taxon>
        <taxon>Dothideomycetes</taxon>
        <taxon>Dothideomycetes incertae sedis</taxon>
        <taxon>Botryosphaeriales</taxon>
        <taxon>Botryosphaeriaceae</taxon>
        <taxon>Botryosphaeria</taxon>
    </lineage>
</organism>
<protein>
    <submittedName>
        <fullName evidence="2">Uncharacterized protein</fullName>
    </submittedName>
</protein>
<dbReference type="Proteomes" id="UP000572817">
    <property type="component" value="Unassembled WGS sequence"/>
</dbReference>
<feature type="compositionally biased region" description="Pro residues" evidence="1">
    <location>
        <begin position="48"/>
        <end position="57"/>
    </location>
</feature>
<keyword evidence="3" id="KW-1185">Reference proteome</keyword>
<gene>
    <name evidence="2" type="ORF">GTA08_BOTSDO05643</name>
</gene>
<name>A0A8H4IRU6_9PEZI</name>
<evidence type="ECO:0000313" key="3">
    <source>
        <dbReference type="Proteomes" id="UP000572817"/>
    </source>
</evidence>
<reference evidence="2" key="1">
    <citation type="submission" date="2020-04" db="EMBL/GenBank/DDBJ databases">
        <title>Genome Assembly and Annotation of Botryosphaeria dothidea sdau 11-99, a Latent Pathogen of Apple Fruit Ring Rot in China.</title>
        <authorList>
            <person name="Yu C."/>
            <person name="Diao Y."/>
            <person name="Lu Q."/>
            <person name="Zhao J."/>
            <person name="Cui S."/>
            <person name="Peng C."/>
            <person name="He B."/>
            <person name="Liu H."/>
        </authorList>
    </citation>
    <scope>NUCLEOTIDE SEQUENCE [LARGE SCALE GENOMIC DNA]</scope>
    <source>
        <strain evidence="2">Sdau11-99</strain>
    </source>
</reference>
<evidence type="ECO:0000256" key="1">
    <source>
        <dbReference type="SAM" id="MobiDB-lite"/>
    </source>
</evidence>
<feature type="region of interest" description="Disordered" evidence="1">
    <location>
        <begin position="1"/>
        <end position="73"/>
    </location>
</feature>